<evidence type="ECO:0000256" key="2">
    <source>
        <dbReference type="ARBA" id="ARBA00012438"/>
    </source>
</evidence>
<dbReference type="SMART" id="SM00387">
    <property type="entry name" value="HATPase_c"/>
    <property type="match status" value="1"/>
</dbReference>
<dbReference type="InterPro" id="IPR036890">
    <property type="entry name" value="HATPase_C_sf"/>
</dbReference>
<dbReference type="InterPro" id="IPR004358">
    <property type="entry name" value="Sig_transdc_His_kin-like_C"/>
</dbReference>
<dbReference type="FunFam" id="3.30.565.10:FF:000006">
    <property type="entry name" value="Sensor histidine kinase WalK"/>
    <property type="match status" value="1"/>
</dbReference>
<dbReference type="PROSITE" id="PS50109">
    <property type="entry name" value="HIS_KIN"/>
    <property type="match status" value="1"/>
</dbReference>
<dbReference type="AlphaFoldDB" id="A0A0Q4B5G5"/>
<dbReference type="InterPro" id="IPR003594">
    <property type="entry name" value="HATPase_dom"/>
</dbReference>
<keyword evidence="10" id="KW-1185">Reference proteome</keyword>
<protein>
    <recommendedName>
        <fullName evidence="2">histidine kinase</fullName>
        <ecNumber evidence="2">2.7.13.3</ecNumber>
    </recommendedName>
</protein>
<keyword evidence="7" id="KW-0175">Coiled coil</keyword>
<evidence type="ECO:0000256" key="1">
    <source>
        <dbReference type="ARBA" id="ARBA00000085"/>
    </source>
</evidence>
<dbReference type="InterPro" id="IPR036097">
    <property type="entry name" value="HisK_dim/P_sf"/>
</dbReference>
<dbReference type="EMBL" id="LIIK01000012">
    <property type="protein sequence ID" value="KQM09122.1"/>
    <property type="molecule type" value="Genomic_DNA"/>
</dbReference>
<evidence type="ECO:0000256" key="6">
    <source>
        <dbReference type="ARBA" id="ARBA00023012"/>
    </source>
</evidence>
<dbReference type="Proteomes" id="UP000054172">
    <property type="component" value="Unassembled WGS sequence"/>
</dbReference>
<sequence length="308" mass="34166">MADASTTACTQLSDTALLEELRRRIERTNQTVGELTTLNDELRAVNKKLEESEALKSHFISNITNEIINPFTSILGLSRAILSVDKESWKKVVSMVALIHSEAFSLDFQFRNIFFAAKVEAGEEVPEVVSVDIQSLVDGIIESFRYELRKKQVEVKVHNRLPQDDTKEGNFAFNTDPIYLKLVLANLLSNALNFSKKESSVDVTLEMAGEELRITVQDYGTGIAPDRLSRIFDRFTRGNDTINSVTRGHGLGLSVSKAVIDLLGGRIEVESQLGEGSKFTVVVPASALPSDGYAPEANEIFFDNEETF</sequence>
<dbReference type="PATRIC" id="fig|1702214.3.peg.1283"/>
<evidence type="ECO:0000256" key="4">
    <source>
        <dbReference type="ARBA" id="ARBA00022679"/>
    </source>
</evidence>
<dbReference type="SUPFAM" id="SSF55874">
    <property type="entry name" value="ATPase domain of HSP90 chaperone/DNA topoisomerase II/histidine kinase"/>
    <property type="match status" value="1"/>
</dbReference>
<evidence type="ECO:0000259" key="8">
    <source>
        <dbReference type="PROSITE" id="PS50109"/>
    </source>
</evidence>
<keyword evidence="5" id="KW-0418">Kinase</keyword>
<evidence type="ECO:0000313" key="10">
    <source>
        <dbReference type="Proteomes" id="UP000054172"/>
    </source>
</evidence>
<dbReference type="Gene3D" id="3.30.565.10">
    <property type="entry name" value="Histidine kinase-like ATPase, C-terminal domain"/>
    <property type="match status" value="1"/>
</dbReference>
<dbReference type="Gene3D" id="1.10.287.130">
    <property type="match status" value="1"/>
</dbReference>
<dbReference type="STRING" id="1702214.AL399_03530"/>
<proteinExistence type="predicted"/>
<dbReference type="PANTHER" id="PTHR43711:SF26">
    <property type="entry name" value="SENSOR HISTIDINE KINASE RCSC"/>
    <property type="match status" value="1"/>
</dbReference>
<dbReference type="SUPFAM" id="SSF47384">
    <property type="entry name" value="Homodimeric domain of signal transducing histidine kinase"/>
    <property type="match status" value="1"/>
</dbReference>
<comment type="catalytic activity">
    <reaction evidence="1">
        <text>ATP + protein L-histidine = ADP + protein N-phospho-L-histidine.</text>
        <dbReference type="EC" id="2.7.13.3"/>
    </reaction>
</comment>
<feature type="domain" description="Histidine kinase" evidence="8">
    <location>
        <begin position="62"/>
        <end position="287"/>
    </location>
</feature>
<accession>A0A0Q4B5G5</accession>
<dbReference type="GO" id="GO:0000155">
    <property type="term" value="F:phosphorelay sensor kinase activity"/>
    <property type="evidence" value="ECO:0007669"/>
    <property type="project" value="InterPro"/>
</dbReference>
<dbReference type="PANTHER" id="PTHR43711">
    <property type="entry name" value="TWO-COMPONENT HISTIDINE KINASE"/>
    <property type="match status" value="1"/>
</dbReference>
<keyword evidence="4" id="KW-0808">Transferase</keyword>
<keyword evidence="6" id="KW-0902">Two-component regulatory system</keyword>
<name>A0A0Q4B5G5_9BACT</name>
<evidence type="ECO:0000256" key="3">
    <source>
        <dbReference type="ARBA" id="ARBA00022553"/>
    </source>
</evidence>
<keyword evidence="3" id="KW-0597">Phosphoprotein</keyword>
<evidence type="ECO:0000313" key="9">
    <source>
        <dbReference type="EMBL" id="KQM09122.1"/>
    </source>
</evidence>
<feature type="coiled-coil region" evidence="7">
    <location>
        <begin position="18"/>
        <end position="55"/>
    </location>
</feature>
<evidence type="ECO:0000256" key="5">
    <source>
        <dbReference type="ARBA" id="ARBA00022777"/>
    </source>
</evidence>
<gene>
    <name evidence="9" type="ORF">AL399_03530</name>
</gene>
<organism evidence="9 10">
    <name type="scientific">Candidatus [Bacteroides] periocalifornicus</name>
    <dbReference type="NCBI Taxonomy" id="1702214"/>
    <lineage>
        <taxon>Bacteria</taxon>
        <taxon>Pseudomonadati</taxon>
        <taxon>Bacteroidota</taxon>
    </lineage>
</organism>
<dbReference type="EC" id="2.7.13.3" evidence="2"/>
<dbReference type="PRINTS" id="PR00344">
    <property type="entry name" value="BCTRLSENSOR"/>
</dbReference>
<dbReference type="InterPro" id="IPR005467">
    <property type="entry name" value="His_kinase_dom"/>
</dbReference>
<evidence type="ECO:0000256" key="7">
    <source>
        <dbReference type="SAM" id="Coils"/>
    </source>
</evidence>
<comment type="caution">
    <text evidence="9">The sequence shown here is derived from an EMBL/GenBank/DDBJ whole genome shotgun (WGS) entry which is preliminary data.</text>
</comment>
<dbReference type="Pfam" id="PF02518">
    <property type="entry name" value="HATPase_c"/>
    <property type="match status" value="1"/>
</dbReference>
<dbReference type="InterPro" id="IPR050736">
    <property type="entry name" value="Sensor_HK_Regulatory"/>
</dbReference>
<reference evidence="9" key="1">
    <citation type="submission" date="2015-08" db="EMBL/GenBank/DDBJ databases">
        <title>Candidatus Bacteriodes Periocalifornicus.</title>
        <authorList>
            <person name="McLean J.S."/>
            <person name="Kelley S."/>
        </authorList>
    </citation>
    <scope>NUCLEOTIDE SEQUENCE [LARGE SCALE GENOMIC DNA]</scope>
    <source>
        <strain evidence="9">12B</strain>
    </source>
</reference>